<feature type="compositionally biased region" description="Low complexity" evidence="1">
    <location>
        <begin position="73"/>
        <end position="88"/>
    </location>
</feature>
<dbReference type="OrthoDB" id="9813321at2"/>
<proteinExistence type="predicted"/>
<dbReference type="AlphaFoldDB" id="A0A328XL22"/>
<dbReference type="EMBL" id="QLSX01000007">
    <property type="protein sequence ID" value="RAR60293.1"/>
    <property type="molecule type" value="Genomic_DNA"/>
</dbReference>
<name>A0A328XL22_9GAMM</name>
<dbReference type="RefSeq" id="WP_112055277.1">
    <property type="nucleotide sequence ID" value="NZ_QLSX01000007.1"/>
</dbReference>
<dbReference type="Proteomes" id="UP000249700">
    <property type="component" value="Unassembled WGS sequence"/>
</dbReference>
<protein>
    <submittedName>
        <fullName evidence="3">Putative FmdB family regulatory protein</fullName>
    </submittedName>
</protein>
<dbReference type="PANTHER" id="PTHR34404">
    <property type="entry name" value="REGULATORY PROTEIN, FMDB FAMILY"/>
    <property type="match status" value="1"/>
</dbReference>
<dbReference type="Pfam" id="PF09723">
    <property type="entry name" value="Zn_ribbon_8"/>
    <property type="match status" value="1"/>
</dbReference>
<organism evidence="3 4">
    <name type="scientific">Onishia taeanensis</name>
    <dbReference type="NCBI Taxonomy" id="284577"/>
    <lineage>
        <taxon>Bacteria</taxon>
        <taxon>Pseudomonadati</taxon>
        <taxon>Pseudomonadota</taxon>
        <taxon>Gammaproteobacteria</taxon>
        <taxon>Oceanospirillales</taxon>
        <taxon>Halomonadaceae</taxon>
        <taxon>Onishia</taxon>
    </lineage>
</organism>
<gene>
    <name evidence="3" type="ORF">BCL93_10797</name>
</gene>
<evidence type="ECO:0000313" key="3">
    <source>
        <dbReference type="EMBL" id="RAR60293.1"/>
    </source>
</evidence>
<feature type="domain" description="Putative regulatory protein FmdB zinc ribbon" evidence="2">
    <location>
        <begin position="1"/>
        <end position="42"/>
    </location>
</feature>
<dbReference type="PANTHER" id="PTHR34404:SF2">
    <property type="entry name" value="CONSERVED SERINE RICH PROTEIN"/>
    <property type="match status" value="1"/>
</dbReference>
<dbReference type="InterPro" id="IPR013429">
    <property type="entry name" value="Regulatory_FmdB_Zinc_ribbon"/>
</dbReference>
<sequence length="88" mass="9411">MPIYEYECKACGHRLEKLQKISADPLTECPACAKEELQRLISAAGFRLAGNGWYETDFKSGSKKNLAGEGGADKTAPTKTTAKDGTAA</sequence>
<comment type="caution">
    <text evidence="3">The sequence shown here is derived from an EMBL/GenBank/DDBJ whole genome shotgun (WGS) entry which is preliminary data.</text>
</comment>
<evidence type="ECO:0000259" key="2">
    <source>
        <dbReference type="SMART" id="SM00834"/>
    </source>
</evidence>
<evidence type="ECO:0000256" key="1">
    <source>
        <dbReference type="SAM" id="MobiDB-lite"/>
    </source>
</evidence>
<feature type="region of interest" description="Disordered" evidence="1">
    <location>
        <begin position="64"/>
        <end position="88"/>
    </location>
</feature>
<reference evidence="3 4" key="1">
    <citation type="submission" date="2018-06" db="EMBL/GenBank/DDBJ databases">
        <title>Comparative analysis of microorganisms from saline springs in Andes Mountain Range, Colombia.</title>
        <authorList>
            <person name="Rubin E."/>
        </authorList>
    </citation>
    <scope>NUCLEOTIDE SEQUENCE [LARGE SCALE GENOMIC DNA]</scope>
    <source>
        <strain evidence="3 4">USBA-857</strain>
    </source>
</reference>
<evidence type="ECO:0000313" key="4">
    <source>
        <dbReference type="Proteomes" id="UP000249700"/>
    </source>
</evidence>
<dbReference type="NCBIfam" id="TIGR02605">
    <property type="entry name" value="CxxC_CxxC_SSSS"/>
    <property type="match status" value="1"/>
</dbReference>
<dbReference type="SMART" id="SM00834">
    <property type="entry name" value="CxxC_CXXC_SSSS"/>
    <property type="match status" value="1"/>
</dbReference>
<accession>A0A328XL22</accession>